<evidence type="ECO:0000313" key="2">
    <source>
        <dbReference type="Proteomes" id="UP001501508"/>
    </source>
</evidence>
<name>A0ABP8LX33_9BACT</name>
<organism evidence="1 2">
    <name type="scientific">Ravibacter arvi</name>
    <dbReference type="NCBI Taxonomy" id="2051041"/>
    <lineage>
        <taxon>Bacteria</taxon>
        <taxon>Pseudomonadati</taxon>
        <taxon>Bacteroidota</taxon>
        <taxon>Cytophagia</taxon>
        <taxon>Cytophagales</taxon>
        <taxon>Spirosomataceae</taxon>
        <taxon>Ravibacter</taxon>
    </lineage>
</organism>
<protein>
    <submittedName>
        <fullName evidence="1">Uncharacterized protein</fullName>
    </submittedName>
</protein>
<keyword evidence="2" id="KW-1185">Reference proteome</keyword>
<dbReference type="Proteomes" id="UP001501508">
    <property type="component" value="Unassembled WGS sequence"/>
</dbReference>
<gene>
    <name evidence="1" type="ORF">GCM10023091_20730</name>
</gene>
<dbReference type="EMBL" id="BAABEY010000020">
    <property type="protein sequence ID" value="GAA4439071.1"/>
    <property type="molecule type" value="Genomic_DNA"/>
</dbReference>
<sequence>MKLLIKILQFISVALITNLALESAAFKLREYCHNNRDMNLSEKLRSDGYYSYRFRSIPCIKHTIPERYCMFYNDGTAIFNYHLKYFRDTREGVF</sequence>
<reference evidence="2" key="1">
    <citation type="journal article" date="2019" name="Int. J. Syst. Evol. Microbiol.">
        <title>The Global Catalogue of Microorganisms (GCM) 10K type strain sequencing project: providing services to taxonomists for standard genome sequencing and annotation.</title>
        <authorList>
            <consortium name="The Broad Institute Genomics Platform"/>
            <consortium name="The Broad Institute Genome Sequencing Center for Infectious Disease"/>
            <person name="Wu L."/>
            <person name="Ma J."/>
        </authorList>
    </citation>
    <scope>NUCLEOTIDE SEQUENCE [LARGE SCALE GENOMIC DNA]</scope>
    <source>
        <strain evidence="2">JCM 31920</strain>
    </source>
</reference>
<accession>A0ABP8LX33</accession>
<proteinExistence type="predicted"/>
<comment type="caution">
    <text evidence="1">The sequence shown here is derived from an EMBL/GenBank/DDBJ whole genome shotgun (WGS) entry which is preliminary data.</text>
</comment>
<evidence type="ECO:0000313" key="1">
    <source>
        <dbReference type="EMBL" id="GAA4439071.1"/>
    </source>
</evidence>